<gene>
    <name evidence="2" type="ORF">PQ455_01440</name>
</gene>
<name>A0ABY7TL80_9SPHN</name>
<feature type="domain" description="DUF6950" evidence="1">
    <location>
        <begin position="15"/>
        <end position="141"/>
    </location>
</feature>
<reference evidence="2 3" key="1">
    <citation type="submission" date="2023-02" db="EMBL/GenBank/DDBJ databases">
        <title>Genome sequence of Sphingomonas naphthae.</title>
        <authorList>
            <person name="Kim S."/>
            <person name="Heo J."/>
            <person name="Kwon S.-W."/>
        </authorList>
    </citation>
    <scope>NUCLEOTIDE SEQUENCE [LARGE SCALE GENOMIC DNA]</scope>
    <source>
        <strain evidence="2 3">KACC 18716</strain>
    </source>
</reference>
<sequence>MTDRKLTEMELRVAAVRATLARFKGKPLRFGTNDCVRMAAFHLRKMGHKVKLPPSGSYASIRSGERELSARGFATLAEAVDSLGLECIPPAAAVDGDLVELPSDNGLGCLTVEVGNGRVLGYYAGKVEVLQPLEWVRAWRVVPAAYATAQT</sequence>
<dbReference type="RefSeq" id="WP_273688559.1">
    <property type="nucleotide sequence ID" value="NZ_CP117411.1"/>
</dbReference>
<organism evidence="2 3">
    <name type="scientific">Sphingomonas naphthae</name>
    <dbReference type="NCBI Taxonomy" id="1813468"/>
    <lineage>
        <taxon>Bacteria</taxon>
        <taxon>Pseudomonadati</taxon>
        <taxon>Pseudomonadota</taxon>
        <taxon>Alphaproteobacteria</taxon>
        <taxon>Sphingomonadales</taxon>
        <taxon>Sphingomonadaceae</taxon>
        <taxon>Sphingomonas</taxon>
    </lineage>
</organism>
<evidence type="ECO:0000313" key="2">
    <source>
        <dbReference type="EMBL" id="WCT73924.1"/>
    </source>
</evidence>
<evidence type="ECO:0000259" key="1">
    <source>
        <dbReference type="Pfam" id="PF22262"/>
    </source>
</evidence>
<proteinExistence type="predicted"/>
<protein>
    <recommendedName>
        <fullName evidence="1">DUF6950 domain-containing protein</fullName>
    </recommendedName>
</protein>
<dbReference type="Proteomes" id="UP001220395">
    <property type="component" value="Chromosome"/>
</dbReference>
<dbReference type="Pfam" id="PF22262">
    <property type="entry name" value="DUF6950"/>
    <property type="match status" value="1"/>
</dbReference>
<dbReference type="EMBL" id="CP117411">
    <property type="protein sequence ID" value="WCT73924.1"/>
    <property type="molecule type" value="Genomic_DNA"/>
</dbReference>
<accession>A0ABY7TL80</accession>
<evidence type="ECO:0000313" key="3">
    <source>
        <dbReference type="Proteomes" id="UP001220395"/>
    </source>
</evidence>
<keyword evidence="3" id="KW-1185">Reference proteome</keyword>
<dbReference type="InterPro" id="IPR053802">
    <property type="entry name" value="DUF6950"/>
</dbReference>